<accession>A0A5N1J9Y3</accession>
<dbReference type="EMBL" id="VTWT01000001">
    <property type="protein sequence ID" value="KAA9346125.1"/>
    <property type="molecule type" value="Genomic_DNA"/>
</dbReference>
<protein>
    <submittedName>
        <fullName evidence="1">Uncharacterized protein</fullName>
    </submittedName>
</protein>
<dbReference type="RefSeq" id="WP_150902268.1">
    <property type="nucleotide sequence ID" value="NZ_VTWT01000001.1"/>
</dbReference>
<organism evidence="1 2">
    <name type="scientific">Adhaeribacter soli</name>
    <dbReference type="NCBI Taxonomy" id="2607655"/>
    <lineage>
        <taxon>Bacteria</taxon>
        <taxon>Pseudomonadati</taxon>
        <taxon>Bacteroidota</taxon>
        <taxon>Cytophagia</taxon>
        <taxon>Cytophagales</taxon>
        <taxon>Hymenobacteraceae</taxon>
        <taxon>Adhaeribacter</taxon>
    </lineage>
</organism>
<dbReference type="Proteomes" id="UP000326570">
    <property type="component" value="Unassembled WGS sequence"/>
</dbReference>
<sequence length="103" mass="11947">MKLCILQFLQKLSSEGKILPRLREMVRDEKDKYEGMRQVLSGAEKNKEMVQGLLAEIDAYLLDLIILEKKFNFPYLALLKTSPAEKPELNQQVLEILRKVNAK</sequence>
<proteinExistence type="predicted"/>
<name>A0A5N1J9Y3_9BACT</name>
<keyword evidence="2" id="KW-1185">Reference proteome</keyword>
<dbReference type="AlphaFoldDB" id="A0A5N1J9Y3"/>
<reference evidence="1 2" key="1">
    <citation type="submission" date="2019-09" db="EMBL/GenBank/DDBJ databases">
        <title>Genome sequence of Adhaeribacter sp. M2.</title>
        <authorList>
            <person name="Srinivasan S."/>
        </authorList>
    </citation>
    <scope>NUCLEOTIDE SEQUENCE [LARGE SCALE GENOMIC DNA]</scope>
    <source>
        <strain evidence="1 2">M2</strain>
    </source>
</reference>
<comment type="caution">
    <text evidence="1">The sequence shown here is derived from an EMBL/GenBank/DDBJ whole genome shotgun (WGS) entry which is preliminary data.</text>
</comment>
<evidence type="ECO:0000313" key="1">
    <source>
        <dbReference type="EMBL" id="KAA9346125.1"/>
    </source>
</evidence>
<gene>
    <name evidence="1" type="ORF">F0P94_03315</name>
</gene>
<evidence type="ECO:0000313" key="2">
    <source>
        <dbReference type="Proteomes" id="UP000326570"/>
    </source>
</evidence>